<dbReference type="PANTHER" id="PTHR12959">
    <property type="entry name" value="GPI TRANSAMIDASE COMPONENT PIG-T-RELATED"/>
    <property type="match status" value="1"/>
</dbReference>
<dbReference type="GO" id="GO:0016255">
    <property type="term" value="P:attachment of GPI anchor to protein"/>
    <property type="evidence" value="ECO:0007669"/>
    <property type="project" value="InterPro"/>
</dbReference>
<protein>
    <recommendedName>
        <fullName evidence="3">GPI transamidase component PIG-T</fullName>
    </recommendedName>
</protein>
<dbReference type="GO" id="GO:0042765">
    <property type="term" value="C:GPI-anchor transamidase complex"/>
    <property type="evidence" value="ECO:0007669"/>
    <property type="project" value="InterPro"/>
</dbReference>
<evidence type="ECO:0008006" key="3">
    <source>
        <dbReference type="Google" id="ProtNLM"/>
    </source>
</evidence>
<accession>A0A7R9QQL2</accession>
<dbReference type="InterPro" id="IPR007245">
    <property type="entry name" value="PIG-T"/>
</dbReference>
<dbReference type="AlphaFoldDB" id="A0A7R9QQL2"/>
<name>A0A7R9QQL2_9ACAR</name>
<dbReference type="EMBL" id="CAJPVJ010007736">
    <property type="protein sequence ID" value="CAG2171454.1"/>
    <property type="molecule type" value="Genomic_DNA"/>
</dbReference>
<proteinExistence type="predicted"/>
<reference evidence="1" key="1">
    <citation type="submission" date="2020-11" db="EMBL/GenBank/DDBJ databases">
        <authorList>
            <person name="Tran Van P."/>
        </authorList>
    </citation>
    <scope>NUCLEOTIDE SEQUENCE</scope>
</reference>
<dbReference type="PANTHER" id="PTHR12959:SF11">
    <property type="entry name" value="GPI TRANSAMIDASE COMPONENT PIG-T"/>
    <property type="match status" value="1"/>
</dbReference>
<evidence type="ECO:0000313" key="1">
    <source>
        <dbReference type="EMBL" id="CAD7654267.1"/>
    </source>
</evidence>
<gene>
    <name evidence="1" type="ORF">ONB1V03_LOCUS10916</name>
</gene>
<dbReference type="OrthoDB" id="331263at2759"/>
<organism evidence="1">
    <name type="scientific">Oppiella nova</name>
    <dbReference type="NCBI Taxonomy" id="334625"/>
    <lineage>
        <taxon>Eukaryota</taxon>
        <taxon>Metazoa</taxon>
        <taxon>Ecdysozoa</taxon>
        <taxon>Arthropoda</taxon>
        <taxon>Chelicerata</taxon>
        <taxon>Arachnida</taxon>
        <taxon>Acari</taxon>
        <taxon>Acariformes</taxon>
        <taxon>Sarcoptiformes</taxon>
        <taxon>Oribatida</taxon>
        <taxon>Brachypylina</taxon>
        <taxon>Oppioidea</taxon>
        <taxon>Oppiidae</taxon>
        <taxon>Oppiella</taxon>
    </lineage>
</organism>
<keyword evidence="2" id="KW-1185">Reference proteome</keyword>
<sequence>MDSQTTINSCKCETPSDAEDYSESLVLKPLPDGHLYAFFELKTVWHKDLHSINWANRFNVFPLSLGKLISKHELQELHFSLTKGVWKHQRWGYAIREAPPNAQLWLWFQHFHKNPQKAWRDITSELSGQFCSSINFIDNSATVQPKYSLRPEGVIDGNSLRNGSIFYGALPHESVCTENLTPWKKLLPCFATKGLATLLNAAHLFNSYYFSLAVDFRPICRDIHCESTSVELIQSISVVFNPPVMFDGKQSWSLVKLFGTTLTSTCSLAAKTTLYIDLTDTNNKNASKLTPEPTKLVYSVIGAEERKYAAYDLKQIMTQNGKALNIGQYFQDNFVYTNVKPPPLYANRFIKGYGLADGGITCHIFNNLDKPIEIVYLDVIPWYLRMYLHTLKITANSKSIKPHTIYYKPSKDRIQSHHLELLLVLPPNSMTDISYQFDRVFLKWTEYPPDANHGVYVNSAIISANLNTDKNFTYLPIRETISTQNLHFVRIYTQTLLVSLPTPDFSMPYNVICLVSTVVSLAFGPIHNLTTRRARIADNESDKKTKQSLISRVKNFFKRKTDTKSSEQKE</sequence>
<dbReference type="Pfam" id="PF04113">
    <property type="entry name" value="Gpi16"/>
    <property type="match status" value="2"/>
</dbReference>
<dbReference type="Proteomes" id="UP000728032">
    <property type="component" value="Unassembled WGS sequence"/>
</dbReference>
<dbReference type="EMBL" id="OC922561">
    <property type="protein sequence ID" value="CAD7654267.1"/>
    <property type="molecule type" value="Genomic_DNA"/>
</dbReference>
<evidence type="ECO:0000313" key="2">
    <source>
        <dbReference type="Proteomes" id="UP000728032"/>
    </source>
</evidence>